<dbReference type="EMBL" id="SXDP01000013">
    <property type="protein sequence ID" value="NEZ47800.1"/>
    <property type="molecule type" value="Genomic_DNA"/>
</dbReference>
<comment type="caution">
    <text evidence="2">The sequence shown here is derived from an EMBL/GenBank/DDBJ whole genome shotgun (WGS) entry which is preliminary data.</text>
</comment>
<gene>
    <name evidence="2" type="ORF">FDF74_11470</name>
</gene>
<protein>
    <recommendedName>
        <fullName evidence="1">Phage head morphogenesis domain-containing protein</fullName>
    </recommendedName>
</protein>
<keyword evidence="3" id="KW-1185">Reference proteome</keyword>
<accession>A0A6M0RDC2</accession>
<dbReference type="Proteomes" id="UP000473885">
    <property type="component" value="Unassembled WGS sequence"/>
</dbReference>
<organism evidence="2 3">
    <name type="scientific">Clostridium niameyense</name>
    <dbReference type="NCBI Taxonomy" id="1622073"/>
    <lineage>
        <taxon>Bacteria</taxon>
        <taxon>Bacillati</taxon>
        <taxon>Bacillota</taxon>
        <taxon>Clostridia</taxon>
        <taxon>Eubacteriales</taxon>
        <taxon>Clostridiaceae</taxon>
        <taxon>Clostridium</taxon>
    </lineage>
</organism>
<sequence>MLNMYDKLSRPLERKFKNKIYKLFMEQLKNIILRFKAIMNDTKDNGISEEDARKRADEIIKQLKIEEGVQTFMVALLPEWINAGKIGSQLFEQIHGTSTEGKLFGIIKEDFLLWLNTYGGNQIKLINQTTKEITREVITDGLINGVSTDEIANTLAKKITDYSKKRAVLIAETEIHNTIMRGNDISAIKSGFKYKKWISSRDSAVRPSHQALDGKVVKIDEDFKPGLAYPGDSRAPAKEVCRCRCVIKYQMSEKD</sequence>
<dbReference type="InterPro" id="IPR006528">
    <property type="entry name" value="Phage_head_morphogenesis_dom"/>
</dbReference>
<evidence type="ECO:0000313" key="2">
    <source>
        <dbReference type="EMBL" id="NEZ47800.1"/>
    </source>
</evidence>
<evidence type="ECO:0000313" key="3">
    <source>
        <dbReference type="Proteomes" id="UP000473885"/>
    </source>
</evidence>
<proteinExistence type="predicted"/>
<dbReference type="Pfam" id="PF04233">
    <property type="entry name" value="Phage_Mu_F"/>
    <property type="match status" value="1"/>
</dbReference>
<reference evidence="2 3" key="1">
    <citation type="submission" date="2019-04" db="EMBL/GenBank/DDBJ databases">
        <title>Genome sequencing of Clostridium botulinum Groups I-IV and Clostridium butyricum.</title>
        <authorList>
            <person name="Brunt J."/>
            <person name="Van Vliet A.H.M."/>
            <person name="Stringer S.C."/>
            <person name="Carter A.T."/>
            <person name="Peck M.W."/>
        </authorList>
    </citation>
    <scope>NUCLEOTIDE SEQUENCE [LARGE SCALE GENOMIC DNA]</scope>
    <source>
        <strain evidence="2 3">IFR 18/094</strain>
    </source>
</reference>
<feature type="domain" description="Phage head morphogenesis" evidence="1">
    <location>
        <begin position="135"/>
        <end position="247"/>
    </location>
</feature>
<dbReference type="NCBIfam" id="TIGR01641">
    <property type="entry name" value="phageSPP1_gp7"/>
    <property type="match status" value="1"/>
</dbReference>
<dbReference type="AlphaFoldDB" id="A0A6M0RDC2"/>
<name>A0A6M0RDC2_9CLOT</name>
<evidence type="ECO:0000259" key="1">
    <source>
        <dbReference type="Pfam" id="PF04233"/>
    </source>
</evidence>